<dbReference type="STRING" id="4432.A0A1U7ZJE6"/>
<feature type="compositionally biased region" description="Low complexity" evidence="2">
    <location>
        <begin position="56"/>
        <end position="73"/>
    </location>
</feature>
<dbReference type="InterPro" id="IPR021410">
    <property type="entry name" value="FAF"/>
</dbReference>
<dbReference type="FunCoup" id="A0A1U7ZJE6">
    <property type="interactions" value="752"/>
</dbReference>
<reference evidence="5" key="1">
    <citation type="submission" date="2025-08" db="UniProtKB">
        <authorList>
            <consortium name="RefSeq"/>
        </authorList>
    </citation>
    <scope>IDENTIFICATION</scope>
</reference>
<feature type="compositionally biased region" description="Acidic residues" evidence="2">
    <location>
        <begin position="253"/>
        <end position="293"/>
    </location>
</feature>
<dbReference type="PANTHER" id="PTHR33155:SF9">
    <property type="entry name" value="FANTASTIC FOUR-LIKE PROTEIN (DUF3049)"/>
    <property type="match status" value="1"/>
</dbReference>
<feature type="region of interest" description="Disordered" evidence="2">
    <location>
        <begin position="116"/>
        <end position="135"/>
    </location>
</feature>
<dbReference type="eggNOG" id="ENOG502RXD0">
    <property type="taxonomic scope" value="Eukaryota"/>
</dbReference>
<dbReference type="PANTHER" id="PTHR33155">
    <property type="entry name" value="FANTASTIC FOUR-LIKE PROTEIN (DUF3049)"/>
    <property type="match status" value="1"/>
</dbReference>
<dbReference type="OrthoDB" id="676808at2759"/>
<feature type="region of interest" description="Disordered" evidence="2">
    <location>
        <begin position="143"/>
        <end position="167"/>
    </location>
</feature>
<dbReference type="RefSeq" id="XP_010248433.1">
    <property type="nucleotide sequence ID" value="XM_010250131.1"/>
</dbReference>
<feature type="region of interest" description="Disordered" evidence="2">
    <location>
        <begin position="53"/>
        <end position="106"/>
    </location>
</feature>
<comment type="similarity">
    <text evidence="1">Belongs to the fantastic four family.</text>
</comment>
<protein>
    <submittedName>
        <fullName evidence="5">Protein FANTASTIC FOUR 1-like</fullName>
    </submittedName>
</protein>
<dbReference type="GeneID" id="104591333"/>
<evidence type="ECO:0000256" key="2">
    <source>
        <dbReference type="SAM" id="MobiDB-lite"/>
    </source>
</evidence>
<evidence type="ECO:0000256" key="1">
    <source>
        <dbReference type="ARBA" id="ARBA00008690"/>
    </source>
</evidence>
<dbReference type="Proteomes" id="UP000189703">
    <property type="component" value="Unplaced"/>
</dbReference>
<dbReference type="Pfam" id="PF11250">
    <property type="entry name" value="FAF"/>
    <property type="match status" value="1"/>
</dbReference>
<dbReference type="KEGG" id="nnu:104591333"/>
<proteinExistence type="inferred from homology"/>
<evidence type="ECO:0000259" key="3">
    <source>
        <dbReference type="Pfam" id="PF11250"/>
    </source>
</evidence>
<feature type="compositionally biased region" description="Basic and acidic residues" evidence="2">
    <location>
        <begin position="153"/>
        <end position="167"/>
    </location>
</feature>
<dbReference type="InterPro" id="IPR046431">
    <property type="entry name" value="FAF_dom"/>
</dbReference>
<organism evidence="4 5">
    <name type="scientific">Nelumbo nucifera</name>
    <name type="common">Sacred lotus</name>
    <dbReference type="NCBI Taxonomy" id="4432"/>
    <lineage>
        <taxon>Eukaryota</taxon>
        <taxon>Viridiplantae</taxon>
        <taxon>Streptophyta</taxon>
        <taxon>Embryophyta</taxon>
        <taxon>Tracheophyta</taxon>
        <taxon>Spermatophyta</taxon>
        <taxon>Magnoliopsida</taxon>
        <taxon>Proteales</taxon>
        <taxon>Nelumbonaceae</taxon>
        <taxon>Nelumbo</taxon>
    </lineage>
</organism>
<gene>
    <name evidence="5" type="primary">LOC104591333</name>
</gene>
<name>A0A1U7ZJE6_NELNU</name>
<feature type="domain" description="FAF" evidence="3">
    <location>
        <begin position="195"/>
        <end position="247"/>
    </location>
</feature>
<evidence type="ECO:0000313" key="4">
    <source>
        <dbReference type="Proteomes" id="UP000189703"/>
    </source>
</evidence>
<feature type="region of interest" description="Disordered" evidence="2">
    <location>
        <begin position="249"/>
        <end position="298"/>
    </location>
</feature>
<dbReference type="InParanoid" id="A0A1U7ZJE6"/>
<feature type="compositionally biased region" description="Basic and acidic residues" evidence="2">
    <location>
        <begin position="94"/>
        <end position="106"/>
    </location>
</feature>
<accession>A0A1U7ZJE6</accession>
<dbReference type="OMA" id="MSSETIH"/>
<evidence type="ECO:0000313" key="5">
    <source>
        <dbReference type="RefSeq" id="XP_010248433.1"/>
    </source>
</evidence>
<keyword evidence="4" id="KW-1185">Reference proteome</keyword>
<sequence length="315" mass="35339">MAACGSLEHIFEKPMPENPTLIGSFSPWNQIKSMKPIDLSSFTEIFGELHFKENPKSPSLPSLPPNSSSLVDPNPQPALETLNFKNDGNAINGERTKNNNDLPSRDSLLDAEKKKQYVGCSPKSGDGFSSKNSESLQHCTEGLGFESSDDVEDSKSDTSGDWKTKEEEKLNISKYSSWENKSGEFKRSKATGRPFPPPISCIGSSGKPWVCFKSYRYDGRFILKEIRIPTQEFLHARREDGRLKIRFVQSEGILEEDDEERRGGEEEETEDEATENVEDDASEVEDQEEEEEEKIGQEKTFKAVRLLLGDSPSEG</sequence>
<dbReference type="AlphaFoldDB" id="A0A1U7ZJE6"/>